<comment type="caution">
    <text evidence="1">The sequence shown here is derived from an EMBL/GenBank/DDBJ whole genome shotgun (WGS) entry which is preliminary data.</text>
</comment>
<evidence type="ECO:0000313" key="2">
    <source>
        <dbReference type="Proteomes" id="UP000828390"/>
    </source>
</evidence>
<accession>A0A9D4KRL1</accession>
<evidence type="ECO:0000313" key="1">
    <source>
        <dbReference type="EMBL" id="KAH3844398.1"/>
    </source>
</evidence>
<name>A0A9D4KRL1_DREPO</name>
<sequence length="79" mass="9127">MCLPFLPAEHIPEVFESMVDIAPRRFDGLLSYIRSTWFVSSTWPVPCWSVFGMSIQTNNDVEGKKNLMLLPSKHVFYCD</sequence>
<dbReference type="AlphaFoldDB" id="A0A9D4KRL1"/>
<reference evidence="1" key="2">
    <citation type="submission" date="2020-11" db="EMBL/GenBank/DDBJ databases">
        <authorList>
            <person name="McCartney M.A."/>
            <person name="Auch B."/>
            <person name="Kono T."/>
            <person name="Mallez S."/>
            <person name="Becker A."/>
            <person name="Gohl D.M."/>
            <person name="Silverstein K.A.T."/>
            <person name="Koren S."/>
            <person name="Bechman K.B."/>
            <person name="Herman A."/>
            <person name="Abrahante J.E."/>
            <person name="Garbe J."/>
        </authorList>
    </citation>
    <scope>NUCLEOTIDE SEQUENCE</scope>
    <source>
        <strain evidence="1">Duluth1</strain>
        <tissue evidence="1">Whole animal</tissue>
    </source>
</reference>
<gene>
    <name evidence="1" type="ORF">DPMN_086656</name>
</gene>
<proteinExistence type="predicted"/>
<dbReference type="Proteomes" id="UP000828390">
    <property type="component" value="Unassembled WGS sequence"/>
</dbReference>
<organism evidence="1 2">
    <name type="scientific">Dreissena polymorpha</name>
    <name type="common">Zebra mussel</name>
    <name type="synonym">Mytilus polymorpha</name>
    <dbReference type="NCBI Taxonomy" id="45954"/>
    <lineage>
        <taxon>Eukaryota</taxon>
        <taxon>Metazoa</taxon>
        <taxon>Spiralia</taxon>
        <taxon>Lophotrochozoa</taxon>
        <taxon>Mollusca</taxon>
        <taxon>Bivalvia</taxon>
        <taxon>Autobranchia</taxon>
        <taxon>Heteroconchia</taxon>
        <taxon>Euheterodonta</taxon>
        <taxon>Imparidentia</taxon>
        <taxon>Neoheterodontei</taxon>
        <taxon>Myida</taxon>
        <taxon>Dreissenoidea</taxon>
        <taxon>Dreissenidae</taxon>
        <taxon>Dreissena</taxon>
    </lineage>
</organism>
<protein>
    <submittedName>
        <fullName evidence="1">Uncharacterized protein</fullName>
    </submittedName>
</protein>
<keyword evidence="2" id="KW-1185">Reference proteome</keyword>
<reference evidence="1" key="1">
    <citation type="journal article" date="2019" name="bioRxiv">
        <title>The Genome of the Zebra Mussel, Dreissena polymorpha: A Resource for Invasive Species Research.</title>
        <authorList>
            <person name="McCartney M.A."/>
            <person name="Auch B."/>
            <person name="Kono T."/>
            <person name="Mallez S."/>
            <person name="Zhang Y."/>
            <person name="Obille A."/>
            <person name="Becker A."/>
            <person name="Abrahante J.E."/>
            <person name="Garbe J."/>
            <person name="Badalamenti J.P."/>
            <person name="Herman A."/>
            <person name="Mangelson H."/>
            <person name="Liachko I."/>
            <person name="Sullivan S."/>
            <person name="Sone E.D."/>
            <person name="Koren S."/>
            <person name="Silverstein K.A.T."/>
            <person name="Beckman K.B."/>
            <person name="Gohl D.M."/>
        </authorList>
    </citation>
    <scope>NUCLEOTIDE SEQUENCE</scope>
    <source>
        <strain evidence="1">Duluth1</strain>
        <tissue evidence="1">Whole animal</tissue>
    </source>
</reference>
<dbReference type="EMBL" id="JAIWYP010000003">
    <property type="protein sequence ID" value="KAH3844398.1"/>
    <property type="molecule type" value="Genomic_DNA"/>
</dbReference>